<sequence>MLLLCLFSTMIFQSCRTDNTIYEQEKGEQSYFSIFNNPNSNTSRKGNHYQEAFRTLYYSYLDAHPENAPDFSNKNILQVDFRFASQEIIDDDGKVYVLFPVVLNENVVEVVMASVNKELSEVGFHVLVKNDDVKSVIDTFSKKMKKDKTGTYSGPDSNIEEVLIIVPPKEKEPAALVEIELPPTGNCEIFNICGGSGGDFSLNPPDSNPCVKINELLTDYDFSLKLANLDKPDVFGLNHEMGHAAFFQNGSTHYTSMSNYSGTTKLIPPSGSLFFGFIHTHQNFDSDGNPTIKMFSPADLDTFLSLCATMHIIRVKLAEAYAMVVTSQGNYIIKYNGTASWTNPGPGTMEWWNKWYKDEMRAIQNADKSFDQDKVEKAFLKFLKERVGIDGIELYSVDKNSGDTKKLSLDANNNLNTPIPCQ</sequence>
<dbReference type="Proteomes" id="UP000610746">
    <property type="component" value="Unassembled WGS sequence"/>
</dbReference>
<dbReference type="RefSeq" id="WP_173778288.1">
    <property type="nucleotide sequence ID" value="NZ_JABSNO010000004.1"/>
</dbReference>
<comment type="caution">
    <text evidence="1">The sequence shown here is derived from an EMBL/GenBank/DDBJ whole genome shotgun (WGS) entry which is preliminary data.</text>
</comment>
<gene>
    <name evidence="1" type="ORF">HNQ03_000731</name>
</gene>
<organism evidence="1 2">
    <name type="scientific">Frigoriflavimonas asaccharolytica</name>
    <dbReference type="NCBI Taxonomy" id="2735899"/>
    <lineage>
        <taxon>Bacteria</taxon>
        <taxon>Pseudomonadati</taxon>
        <taxon>Bacteroidota</taxon>
        <taxon>Flavobacteriia</taxon>
        <taxon>Flavobacteriales</taxon>
        <taxon>Weeksellaceae</taxon>
        <taxon>Frigoriflavimonas</taxon>
    </lineage>
</organism>
<reference evidence="1" key="1">
    <citation type="submission" date="2020-05" db="EMBL/GenBank/DDBJ databases">
        <title>Genomic Encyclopedia of Type Strains, Phase IV (KMG-V): Genome sequencing to study the core and pangenomes of soil and plant-associated prokaryotes.</title>
        <authorList>
            <person name="Whitman W."/>
        </authorList>
    </citation>
    <scope>NUCLEOTIDE SEQUENCE</scope>
    <source>
        <strain evidence="1">16F</strain>
    </source>
</reference>
<name>A0A8J8G8X8_9FLAO</name>
<accession>A0A8J8G8X8</accession>
<evidence type="ECO:0000313" key="1">
    <source>
        <dbReference type="EMBL" id="NRS91664.1"/>
    </source>
</evidence>
<proteinExistence type="predicted"/>
<keyword evidence="2" id="KW-1185">Reference proteome</keyword>
<dbReference type="EMBL" id="JABSNO010000004">
    <property type="protein sequence ID" value="NRS91664.1"/>
    <property type="molecule type" value="Genomic_DNA"/>
</dbReference>
<protein>
    <submittedName>
        <fullName evidence="1">Uncharacterized protein</fullName>
    </submittedName>
</protein>
<evidence type="ECO:0000313" key="2">
    <source>
        <dbReference type="Proteomes" id="UP000610746"/>
    </source>
</evidence>
<dbReference type="AlphaFoldDB" id="A0A8J8G8X8"/>